<reference evidence="2" key="2">
    <citation type="journal article" date="2023" name="Int. J. Mol. Sci.">
        <title>De Novo Assembly and Annotation of 11 Diverse Shrub Willow (Salix) Genomes Reveals Novel Gene Organization in Sex-Linked Regions.</title>
        <authorList>
            <person name="Hyden B."/>
            <person name="Feng K."/>
            <person name="Yates T.B."/>
            <person name="Jawdy S."/>
            <person name="Cereghino C."/>
            <person name="Smart L.B."/>
            <person name="Muchero W."/>
        </authorList>
    </citation>
    <scope>NUCLEOTIDE SEQUENCE</scope>
    <source>
        <tissue evidence="2">Shoot tip</tissue>
    </source>
</reference>
<protein>
    <submittedName>
        <fullName evidence="2">Uncharacterized protein</fullName>
    </submittedName>
</protein>
<dbReference type="PROSITE" id="PS51257">
    <property type="entry name" value="PROKAR_LIPOPROTEIN"/>
    <property type="match status" value="1"/>
</dbReference>
<dbReference type="EMBL" id="JAPFFI010000020">
    <property type="protein sequence ID" value="KAJ6340214.1"/>
    <property type="molecule type" value="Genomic_DNA"/>
</dbReference>
<reference evidence="2" key="1">
    <citation type="submission" date="2022-10" db="EMBL/GenBank/DDBJ databases">
        <authorList>
            <person name="Hyden B.L."/>
            <person name="Feng K."/>
            <person name="Yates T."/>
            <person name="Jawdy S."/>
            <person name="Smart L.B."/>
            <person name="Muchero W."/>
        </authorList>
    </citation>
    <scope>NUCLEOTIDE SEQUENCE</scope>
    <source>
        <tissue evidence="2">Shoot tip</tissue>
    </source>
</reference>
<gene>
    <name evidence="2" type="ORF">OIU77_008051</name>
</gene>
<accession>A0ABQ9AI62</accession>
<evidence type="ECO:0000313" key="3">
    <source>
        <dbReference type="Proteomes" id="UP001141253"/>
    </source>
</evidence>
<comment type="caution">
    <text evidence="2">The sequence shown here is derived from an EMBL/GenBank/DDBJ whole genome shotgun (WGS) entry which is preliminary data.</text>
</comment>
<organism evidence="2 3">
    <name type="scientific">Salix suchowensis</name>
    <dbReference type="NCBI Taxonomy" id="1278906"/>
    <lineage>
        <taxon>Eukaryota</taxon>
        <taxon>Viridiplantae</taxon>
        <taxon>Streptophyta</taxon>
        <taxon>Embryophyta</taxon>
        <taxon>Tracheophyta</taxon>
        <taxon>Spermatophyta</taxon>
        <taxon>Magnoliopsida</taxon>
        <taxon>eudicotyledons</taxon>
        <taxon>Gunneridae</taxon>
        <taxon>Pentapetalae</taxon>
        <taxon>rosids</taxon>
        <taxon>fabids</taxon>
        <taxon>Malpighiales</taxon>
        <taxon>Salicaceae</taxon>
        <taxon>Saliceae</taxon>
        <taxon>Salix</taxon>
    </lineage>
</organism>
<name>A0ABQ9AI62_9ROSI</name>
<keyword evidence="3" id="KW-1185">Reference proteome</keyword>
<proteinExistence type="predicted"/>
<keyword evidence="1" id="KW-0812">Transmembrane</keyword>
<dbReference type="Proteomes" id="UP001141253">
    <property type="component" value="Chromosome 15W"/>
</dbReference>
<evidence type="ECO:0000313" key="2">
    <source>
        <dbReference type="EMBL" id="KAJ6340214.1"/>
    </source>
</evidence>
<sequence>MVARLMLSLVQHQHPILTTVFFVVLIILVSTSCGADSDNKDYTDCNKPFELWTLATAFLPFLGRLMTLRLEKSQQYICPTQIQATNSSSGSRGQPYFRIRPEPSKPQLALQLHNI</sequence>
<keyword evidence="1" id="KW-0472">Membrane</keyword>
<evidence type="ECO:0000256" key="1">
    <source>
        <dbReference type="SAM" id="Phobius"/>
    </source>
</evidence>
<keyword evidence="1" id="KW-1133">Transmembrane helix</keyword>
<feature type="transmembrane region" description="Helical" evidence="1">
    <location>
        <begin position="51"/>
        <end position="67"/>
    </location>
</feature>